<proteinExistence type="predicted"/>
<keyword evidence="2" id="KW-0862">Zinc</keyword>
<dbReference type="Pfam" id="PF06170">
    <property type="entry name" value="DUF983"/>
    <property type="match status" value="1"/>
</dbReference>
<keyword evidence="1" id="KW-0472">Membrane</keyword>
<dbReference type="RefSeq" id="WP_072572540.1">
    <property type="nucleotide sequence ID" value="NZ_CP018191.1"/>
</dbReference>
<reference evidence="3" key="1">
    <citation type="submission" date="2016-11" db="EMBL/GenBank/DDBJ databases">
        <title>Comparative genomic and phenotypic analysis of Granulibacter bethesdensis clinical isolates from patients with chronic granulomatous disease.</title>
        <authorList>
            <person name="Zarember K.A."/>
            <person name="Porcella S.F."/>
            <person name="Chu J."/>
            <person name="Ding L."/>
            <person name="Dahlstrom E."/>
            <person name="Barbian K."/>
            <person name="Martens C."/>
            <person name="Sykora L."/>
            <person name="Kramer S."/>
            <person name="Pettinato A.M."/>
            <person name="Hong H."/>
            <person name="Wald G."/>
            <person name="Berg L.J."/>
            <person name="Rogge L.S."/>
            <person name="Greenberg D.E."/>
            <person name="Falcone E.L."/>
            <person name="Neves J.F."/>
            <person name="Simoes M.J."/>
            <person name="Casal M."/>
            <person name="Rodriguez-Lopez F.C."/>
            <person name="Zelazny A."/>
            <person name="Gallin J.I."/>
            <person name="Holland S.M."/>
        </authorList>
    </citation>
    <scope>NUCLEOTIDE SEQUENCE [LARGE SCALE GENOMIC DNA]</scope>
    <source>
        <strain evidence="3">NIH9.1</strain>
    </source>
</reference>
<dbReference type="Proteomes" id="UP000182373">
    <property type="component" value="Chromosome"/>
</dbReference>
<name>A0AAC9K758_9PROT</name>
<keyword evidence="1" id="KW-0812">Transmembrane</keyword>
<organism evidence="2 3">
    <name type="scientific">Granulibacter bethesdensis</name>
    <dbReference type="NCBI Taxonomy" id="364410"/>
    <lineage>
        <taxon>Bacteria</taxon>
        <taxon>Pseudomonadati</taxon>
        <taxon>Pseudomonadota</taxon>
        <taxon>Alphaproteobacteria</taxon>
        <taxon>Acetobacterales</taxon>
        <taxon>Acetobacteraceae</taxon>
        <taxon>Granulibacter</taxon>
    </lineage>
</organism>
<keyword evidence="1" id="KW-1133">Transmembrane helix</keyword>
<feature type="transmembrane region" description="Helical" evidence="1">
    <location>
        <begin position="52"/>
        <end position="72"/>
    </location>
</feature>
<evidence type="ECO:0000313" key="3">
    <source>
        <dbReference type="Proteomes" id="UP000182373"/>
    </source>
</evidence>
<accession>A0AAC9K758</accession>
<gene>
    <name evidence="2" type="ORF">GbCGDNIH9_1233</name>
</gene>
<dbReference type="GO" id="GO:0008270">
    <property type="term" value="F:zinc ion binding"/>
    <property type="evidence" value="ECO:0007669"/>
    <property type="project" value="UniProtKB-KW"/>
</dbReference>
<evidence type="ECO:0000313" key="2">
    <source>
        <dbReference type="EMBL" id="APH54526.1"/>
    </source>
</evidence>
<dbReference type="EMBL" id="CP018191">
    <property type="protein sequence ID" value="APH54526.1"/>
    <property type="molecule type" value="Genomic_DNA"/>
</dbReference>
<protein>
    <submittedName>
        <fullName evidence="2">Zinc-finger protein</fullName>
    </submittedName>
</protein>
<feature type="transmembrane region" description="Helical" evidence="1">
    <location>
        <begin position="84"/>
        <end position="102"/>
    </location>
</feature>
<sequence>MSSSYMLQAVWRGMRNTCPGCGETRLRKGYLAIEPRCSVCGTENGAYPADDLPPYITLFIVGHIVIPAFIWSDYRYEPAMWVQFAIWLPVMVIMTLALLPIVKGGTIGLCHALGMRREALARSEAEKAPDAAKTVSPAGSSGH</sequence>
<dbReference type="AlphaFoldDB" id="A0AAC9K758"/>
<dbReference type="InterPro" id="IPR009325">
    <property type="entry name" value="DUF983"/>
</dbReference>
<evidence type="ECO:0000256" key="1">
    <source>
        <dbReference type="SAM" id="Phobius"/>
    </source>
</evidence>
<keyword evidence="2" id="KW-0863">Zinc-finger</keyword>
<keyword evidence="2" id="KW-0479">Metal-binding</keyword>